<dbReference type="EMBL" id="GBRH01275330">
    <property type="protein sequence ID" value="JAD22565.1"/>
    <property type="molecule type" value="Transcribed_RNA"/>
</dbReference>
<organism evidence="1">
    <name type="scientific">Arundo donax</name>
    <name type="common">Giant reed</name>
    <name type="synonym">Donax arundinaceus</name>
    <dbReference type="NCBI Taxonomy" id="35708"/>
    <lineage>
        <taxon>Eukaryota</taxon>
        <taxon>Viridiplantae</taxon>
        <taxon>Streptophyta</taxon>
        <taxon>Embryophyta</taxon>
        <taxon>Tracheophyta</taxon>
        <taxon>Spermatophyta</taxon>
        <taxon>Magnoliopsida</taxon>
        <taxon>Liliopsida</taxon>
        <taxon>Poales</taxon>
        <taxon>Poaceae</taxon>
        <taxon>PACMAD clade</taxon>
        <taxon>Arundinoideae</taxon>
        <taxon>Arundineae</taxon>
        <taxon>Arundo</taxon>
    </lineage>
</organism>
<protein>
    <submittedName>
        <fullName evidence="1">Uncharacterized protein</fullName>
    </submittedName>
</protein>
<accession>A0A0A8YAT6</accession>
<reference evidence="1" key="1">
    <citation type="submission" date="2014-09" db="EMBL/GenBank/DDBJ databases">
        <authorList>
            <person name="Magalhaes I.L.F."/>
            <person name="Oliveira U."/>
            <person name="Santos F.R."/>
            <person name="Vidigal T.H.D.A."/>
            <person name="Brescovit A.D."/>
            <person name="Santos A.J."/>
        </authorList>
    </citation>
    <scope>NUCLEOTIDE SEQUENCE</scope>
    <source>
        <tissue evidence="1">Shoot tissue taken approximately 20 cm above the soil surface</tissue>
    </source>
</reference>
<proteinExistence type="predicted"/>
<dbReference type="AlphaFoldDB" id="A0A0A8YAT6"/>
<sequence length="86" mass="9850">MHLFCGECTSEFRTRPYCPLSAWIICQLIDAGSLLEMQNGMSNMQIMLILSFNDHNFSRHLLKHVKYAGHVSFATSLRQSFSTSSY</sequence>
<evidence type="ECO:0000313" key="1">
    <source>
        <dbReference type="EMBL" id="JAD22565.1"/>
    </source>
</evidence>
<name>A0A0A8YAT6_ARUDO</name>
<reference evidence="1" key="2">
    <citation type="journal article" date="2015" name="Data Brief">
        <title>Shoot transcriptome of the giant reed, Arundo donax.</title>
        <authorList>
            <person name="Barrero R.A."/>
            <person name="Guerrero F.D."/>
            <person name="Moolhuijzen P."/>
            <person name="Goolsby J.A."/>
            <person name="Tidwell J."/>
            <person name="Bellgard S.E."/>
            <person name="Bellgard M.I."/>
        </authorList>
    </citation>
    <scope>NUCLEOTIDE SEQUENCE</scope>
    <source>
        <tissue evidence="1">Shoot tissue taken approximately 20 cm above the soil surface</tissue>
    </source>
</reference>